<name>A0A7G9GKA4_9FIRM</name>
<dbReference type="EMBL" id="CP060636">
    <property type="protein sequence ID" value="QNM11236.1"/>
    <property type="molecule type" value="Genomic_DNA"/>
</dbReference>
<accession>A0A7G9GKA4</accession>
<dbReference type="InterPro" id="IPR036866">
    <property type="entry name" value="RibonucZ/Hydroxyglut_hydro"/>
</dbReference>
<dbReference type="Proteomes" id="UP000515856">
    <property type="component" value="Chromosome"/>
</dbReference>
<dbReference type="Gene3D" id="3.60.15.10">
    <property type="entry name" value="Ribonuclease Z/Hydroxyacylglutathione hydrolase-like"/>
    <property type="match status" value="1"/>
</dbReference>
<dbReference type="GO" id="GO:0016787">
    <property type="term" value="F:hydrolase activity"/>
    <property type="evidence" value="ECO:0007669"/>
    <property type="project" value="UniProtKB-KW"/>
</dbReference>
<keyword evidence="2" id="KW-1185">Reference proteome</keyword>
<dbReference type="AlphaFoldDB" id="A0A7G9GKA4"/>
<organism evidence="1 2">
    <name type="scientific">[Eubacterium] hominis</name>
    <dbReference type="NCBI Taxonomy" id="2764325"/>
    <lineage>
        <taxon>Bacteria</taxon>
        <taxon>Bacillati</taxon>
        <taxon>Bacillota</taxon>
        <taxon>Erysipelotrichia</taxon>
        <taxon>Erysipelotrichales</taxon>
        <taxon>Erysipelotrichaceae</taxon>
        <taxon>Amedibacillus</taxon>
    </lineage>
</organism>
<proteinExistence type="predicted"/>
<dbReference type="PANTHER" id="PTHR42967">
    <property type="entry name" value="METAL DEPENDENT HYDROLASE"/>
    <property type="match status" value="1"/>
</dbReference>
<keyword evidence="1" id="KW-0378">Hydrolase</keyword>
<dbReference type="PANTHER" id="PTHR42967:SF1">
    <property type="entry name" value="MBL FOLD METALLO-HYDROLASE"/>
    <property type="match status" value="1"/>
</dbReference>
<evidence type="ECO:0000313" key="2">
    <source>
        <dbReference type="Proteomes" id="UP000515856"/>
    </source>
</evidence>
<dbReference type="KEGG" id="ehn:H9Q80_13320"/>
<dbReference type="RefSeq" id="WP_158552191.1">
    <property type="nucleotide sequence ID" value="NZ_CP060636.1"/>
</dbReference>
<evidence type="ECO:0000313" key="1">
    <source>
        <dbReference type="EMBL" id="QNM11236.1"/>
    </source>
</evidence>
<dbReference type="SUPFAM" id="SSF56281">
    <property type="entry name" value="Metallo-hydrolase/oxidoreductase"/>
    <property type="match status" value="1"/>
</dbReference>
<dbReference type="Pfam" id="PF13483">
    <property type="entry name" value="Lactamase_B_3"/>
    <property type="match status" value="1"/>
</dbReference>
<reference evidence="1 2" key="1">
    <citation type="submission" date="2020-08" db="EMBL/GenBank/DDBJ databases">
        <authorList>
            <person name="Liu C."/>
            <person name="Sun Q."/>
        </authorList>
    </citation>
    <scope>NUCLEOTIDE SEQUENCE [LARGE SCALE GENOMIC DNA]</scope>
    <source>
        <strain evidence="1 2">NSJ-61</strain>
    </source>
</reference>
<protein>
    <submittedName>
        <fullName evidence="1">MBL fold metallo-hydrolase</fullName>
    </submittedName>
</protein>
<sequence length="229" mass="27482">MKCKVTFIYHSGYFVEMEDCCLLFDYYKGKLPNYDHRKPLYIFVSHAHEDHYQKKIFTFMKTYHNVTCILPDDINTNENVCHMHASQILHLNGLRIESFPSSDEGLAYLVEVNGKSIYHAGDLNWWHWQDENSDAENEEAKALFYHGIEKLKHRHIDIAFLVLDPRQEEQFYYGMDAYLHEMDIDYVFPMHMWKNYKIVEKMKRLTQSAGYRDKIMDVKEENQQFTIEV</sequence>
<gene>
    <name evidence="1" type="ORF">H9Q80_13320</name>
</gene>